<dbReference type="EMBL" id="CP003740">
    <property type="protein sequence ID" value="AGI67346.1"/>
    <property type="molecule type" value="Genomic_DNA"/>
</dbReference>
<dbReference type="SUPFAM" id="SSF69572">
    <property type="entry name" value="Activating enzymes of the ubiquitin-like proteins"/>
    <property type="match status" value="1"/>
</dbReference>
<reference evidence="2 3" key="1">
    <citation type="journal article" date="2013" name="PLoS ONE">
        <title>Poles Apart: Arctic and Antarctic Octadecabacter strains Share High Genome Plasticity and a New Type of Xanthorhodopsin.</title>
        <authorList>
            <person name="Vollmers J."/>
            <person name="Voget S."/>
            <person name="Dietrich S."/>
            <person name="Gollnow K."/>
            <person name="Smits M."/>
            <person name="Meyer K."/>
            <person name="Brinkhoff T."/>
            <person name="Simon M."/>
            <person name="Daniel R."/>
        </authorList>
    </citation>
    <scope>NUCLEOTIDE SEQUENCE [LARGE SCALE GENOMIC DNA]</scope>
    <source>
        <strain evidence="2 3">307</strain>
    </source>
</reference>
<dbReference type="AlphaFoldDB" id="M9RAG4"/>
<evidence type="ECO:0000313" key="2">
    <source>
        <dbReference type="EMBL" id="AGI67346.1"/>
    </source>
</evidence>
<evidence type="ECO:0000259" key="1">
    <source>
        <dbReference type="Pfam" id="PF00899"/>
    </source>
</evidence>
<dbReference type="STRING" id="391626.OAN307_c16790"/>
<sequence length="257" mass="29124">MMFDYAEFTSRNIGFVTLDEQAKLRGACIMWLVLAGIGELIIIVLDEFEISNLNRQVFAFDHTMNQHKAEATPQIVGQINPKIEIEVHHGDWTDTIDAGVERPVIVVNSTDDLSARGLEKSVINADTSPPPSVYVTGPNDQKYKDRFGNPTVETDWDKITDDQRSKAFKKESEWVVTHSSYRNYIDPNIVGDAVAGKRPRMSFAPMVITTCQLMCYEVVNAILGRGYFFNPYMARIERSKPEIMRLMGRKVLIGLMQ</sequence>
<dbReference type="InterPro" id="IPR000594">
    <property type="entry name" value="ThiF_NAD_FAD-bd"/>
</dbReference>
<feature type="domain" description="THIF-type NAD/FAD binding fold" evidence="1">
    <location>
        <begin position="29"/>
        <end position="118"/>
    </location>
</feature>
<dbReference type="eggNOG" id="COG0476">
    <property type="taxonomic scope" value="Bacteria"/>
</dbReference>
<dbReference type="RefSeq" id="WP_015499378.1">
    <property type="nucleotide sequence ID" value="NC_020911.1"/>
</dbReference>
<proteinExistence type="predicted"/>
<dbReference type="Gene3D" id="3.40.50.720">
    <property type="entry name" value="NAD(P)-binding Rossmann-like Domain"/>
    <property type="match status" value="1"/>
</dbReference>
<evidence type="ECO:0000313" key="3">
    <source>
        <dbReference type="Proteomes" id="UP000005307"/>
    </source>
</evidence>
<name>M9RAG4_9RHOB</name>
<dbReference type="GO" id="GO:0008641">
    <property type="term" value="F:ubiquitin-like modifier activating enzyme activity"/>
    <property type="evidence" value="ECO:0007669"/>
    <property type="project" value="InterPro"/>
</dbReference>
<accession>M9RAG4</accession>
<dbReference type="InterPro" id="IPR035985">
    <property type="entry name" value="Ubiquitin-activating_enz"/>
</dbReference>
<dbReference type="KEGG" id="oat:OAN307_c16790"/>
<dbReference type="HOGENOM" id="CLU_013325_10_4_5"/>
<protein>
    <submittedName>
        <fullName evidence="2">Putative ubiquitin-activating enzyme</fullName>
    </submittedName>
</protein>
<gene>
    <name evidence="2" type="ORF">OAN307_c16790</name>
</gene>
<dbReference type="OrthoDB" id="272552at2"/>
<dbReference type="Proteomes" id="UP000005307">
    <property type="component" value="Chromosome"/>
</dbReference>
<keyword evidence="3" id="KW-1185">Reference proteome</keyword>
<dbReference type="Pfam" id="PF00899">
    <property type="entry name" value="ThiF"/>
    <property type="match status" value="1"/>
</dbReference>
<organism evidence="2 3">
    <name type="scientific">Octadecabacter antarcticus 307</name>
    <dbReference type="NCBI Taxonomy" id="391626"/>
    <lineage>
        <taxon>Bacteria</taxon>
        <taxon>Pseudomonadati</taxon>
        <taxon>Pseudomonadota</taxon>
        <taxon>Alphaproteobacteria</taxon>
        <taxon>Rhodobacterales</taxon>
        <taxon>Roseobacteraceae</taxon>
        <taxon>Octadecabacter</taxon>
    </lineage>
</organism>